<dbReference type="Proteomes" id="UP000521943">
    <property type="component" value="Unassembled WGS sequence"/>
</dbReference>
<dbReference type="GO" id="GO:0006357">
    <property type="term" value="P:regulation of transcription by RNA polymerase II"/>
    <property type="evidence" value="ECO:0007669"/>
    <property type="project" value="TreeGrafter"/>
</dbReference>
<feature type="compositionally biased region" description="Low complexity" evidence="1">
    <location>
        <begin position="437"/>
        <end position="454"/>
    </location>
</feature>
<feature type="region of interest" description="Disordered" evidence="1">
    <location>
        <begin position="434"/>
        <end position="465"/>
    </location>
</feature>
<feature type="compositionally biased region" description="Low complexity" evidence="1">
    <location>
        <begin position="589"/>
        <end position="603"/>
    </location>
</feature>
<name>A0A8H6M909_9AGAR</name>
<evidence type="ECO:0000313" key="2">
    <source>
        <dbReference type="EMBL" id="KAF6759440.1"/>
    </source>
</evidence>
<dbReference type="PANTHER" id="PTHR38406:SF1">
    <property type="entry name" value="TRANSCRIPTIONAL REPRESSOR OPI1"/>
    <property type="match status" value="1"/>
</dbReference>
<feature type="compositionally biased region" description="Basic and acidic residues" evidence="1">
    <location>
        <begin position="184"/>
        <end position="197"/>
    </location>
</feature>
<dbReference type="GO" id="GO:0005634">
    <property type="term" value="C:nucleus"/>
    <property type="evidence" value="ECO:0007669"/>
    <property type="project" value="TreeGrafter"/>
</dbReference>
<organism evidence="2 3">
    <name type="scientific">Ephemerocybe angulata</name>
    <dbReference type="NCBI Taxonomy" id="980116"/>
    <lineage>
        <taxon>Eukaryota</taxon>
        <taxon>Fungi</taxon>
        <taxon>Dikarya</taxon>
        <taxon>Basidiomycota</taxon>
        <taxon>Agaricomycotina</taxon>
        <taxon>Agaricomycetes</taxon>
        <taxon>Agaricomycetidae</taxon>
        <taxon>Agaricales</taxon>
        <taxon>Agaricineae</taxon>
        <taxon>Psathyrellaceae</taxon>
        <taxon>Ephemerocybe</taxon>
    </lineage>
</organism>
<feature type="region of interest" description="Disordered" evidence="1">
    <location>
        <begin position="1"/>
        <end position="61"/>
    </location>
</feature>
<feature type="compositionally biased region" description="Polar residues" evidence="1">
    <location>
        <begin position="1"/>
        <end position="15"/>
    </location>
</feature>
<dbReference type="GO" id="GO:0003714">
    <property type="term" value="F:transcription corepressor activity"/>
    <property type="evidence" value="ECO:0007669"/>
    <property type="project" value="InterPro"/>
</dbReference>
<dbReference type="InterPro" id="IPR013927">
    <property type="entry name" value="TF_Opi1_Ccg-8"/>
</dbReference>
<evidence type="ECO:0000256" key="1">
    <source>
        <dbReference type="SAM" id="MobiDB-lite"/>
    </source>
</evidence>
<reference evidence="2 3" key="1">
    <citation type="submission" date="2020-07" db="EMBL/GenBank/DDBJ databases">
        <title>Comparative genomics of pyrophilous fungi reveals a link between fire events and developmental genes.</title>
        <authorList>
            <consortium name="DOE Joint Genome Institute"/>
            <person name="Steindorff A.S."/>
            <person name="Carver A."/>
            <person name="Calhoun S."/>
            <person name="Stillman K."/>
            <person name="Liu H."/>
            <person name="Lipzen A."/>
            <person name="Pangilinan J."/>
            <person name="Labutti K."/>
            <person name="Bruns T.D."/>
            <person name="Grigoriev I.V."/>
        </authorList>
    </citation>
    <scope>NUCLEOTIDE SEQUENCE [LARGE SCALE GENOMIC DNA]</scope>
    <source>
        <strain evidence="2 3">CBS 144469</strain>
    </source>
</reference>
<protein>
    <submittedName>
        <fullName evidence="2">Transcription factor Opi1-domain-containing protein</fullName>
    </submittedName>
</protein>
<dbReference type="PANTHER" id="PTHR38406">
    <property type="entry name" value="TRANSCRIPTIONAL REPRESSOR OPI1"/>
    <property type="match status" value="1"/>
</dbReference>
<dbReference type="Pfam" id="PF08618">
    <property type="entry name" value="Opi1"/>
    <property type="match status" value="1"/>
</dbReference>
<dbReference type="AlphaFoldDB" id="A0A8H6M909"/>
<feature type="region of interest" description="Disordered" evidence="1">
    <location>
        <begin position="130"/>
        <end position="255"/>
    </location>
</feature>
<feature type="compositionally biased region" description="Basic residues" evidence="1">
    <location>
        <begin position="561"/>
        <end position="570"/>
    </location>
</feature>
<keyword evidence="3" id="KW-1185">Reference proteome</keyword>
<dbReference type="GO" id="GO:0030968">
    <property type="term" value="P:endoplasmic reticulum unfolded protein response"/>
    <property type="evidence" value="ECO:0007669"/>
    <property type="project" value="TreeGrafter"/>
</dbReference>
<accession>A0A8H6M909</accession>
<gene>
    <name evidence="2" type="ORF">DFP72DRAFT_1031898</name>
</gene>
<dbReference type="GO" id="GO:0005783">
    <property type="term" value="C:endoplasmic reticulum"/>
    <property type="evidence" value="ECO:0007669"/>
    <property type="project" value="TreeGrafter"/>
</dbReference>
<feature type="compositionally biased region" description="Basic and acidic residues" evidence="1">
    <location>
        <begin position="216"/>
        <end position="231"/>
    </location>
</feature>
<feature type="region of interest" description="Disordered" evidence="1">
    <location>
        <begin position="534"/>
        <end position="609"/>
    </location>
</feature>
<feature type="compositionally biased region" description="Polar residues" evidence="1">
    <location>
        <begin position="35"/>
        <end position="52"/>
    </location>
</feature>
<evidence type="ECO:0000313" key="3">
    <source>
        <dbReference type="Proteomes" id="UP000521943"/>
    </source>
</evidence>
<dbReference type="EMBL" id="JACGCI010000015">
    <property type="protein sequence ID" value="KAF6759440.1"/>
    <property type="molecule type" value="Genomic_DNA"/>
</dbReference>
<dbReference type="GO" id="GO:0008654">
    <property type="term" value="P:phospholipid biosynthetic process"/>
    <property type="evidence" value="ECO:0007669"/>
    <property type="project" value="TreeGrafter"/>
</dbReference>
<dbReference type="OrthoDB" id="2441642at2759"/>
<sequence>MDPRTTNMDPRTSRSSLDDEDESVRIAVKALGDMRNSSLRSDTTRTPHSLTPQPEPGPAFVSRMSSIPLLKSALNVYEQGKASSRVVKYGAEMVESSVKTLSKPVIERLPVNVNQLDEFACRQLDRLDRYRRPSAGESTSSRPSPILDQTEGDRSRALEESALALDDSESQSSHRSRHTGSRASDIRARRAWKDGGERGIPSWIESTNSFASSSIRSDERSSTPTQSRERNSAAATTTDGSGAPEDAPSNEQQVAQRSRWQAVLLEAGGLSAALSEDSMRRLKYCLHWLQYATAHIDAQILILREFTASLQEYPPSAPPHARRPNPISQEHLRKLAEVRKDIVKTVREVVDVVSKYAGGALPEPARARVRGFVLKLPQRWASTAKAAGAAGVNGNGNTEERDSVTAAAAGAAGRRAGARRVVNRERGAGAALDVVVPPGSGRRSGASSAATSPAAKRRGWGEWGGGGWEGGAGAAGGGAGVVSQGAAIVAAQRILSLATESLDMMRGVTGVVKDSLDRADLWVTRLRTVGLQRAAREGEGEGGRGGADSDASRRGGVQRQPTKRMHHRRGSSSQFSDDMYDAVPPSPPFWNSASGSSSAWNESVPGTPAGSGAWTPPVFIPIGRMTLASRGNTPRRGVVGLPGEEGEAEMVQVVEGGAVDSNGVGVVEMEVDEV</sequence>
<comment type="caution">
    <text evidence="2">The sequence shown here is derived from an EMBL/GenBank/DDBJ whole genome shotgun (WGS) entry which is preliminary data.</text>
</comment>
<proteinExistence type="predicted"/>